<evidence type="ECO:0000256" key="4">
    <source>
        <dbReference type="ARBA" id="ARBA00022496"/>
    </source>
</evidence>
<feature type="domain" description="TonB-dependent receptor plug" evidence="15">
    <location>
        <begin position="47"/>
        <end position="150"/>
    </location>
</feature>
<dbReference type="Gene3D" id="2.40.170.20">
    <property type="entry name" value="TonB-dependent receptor, beta-barrel domain"/>
    <property type="match status" value="2"/>
</dbReference>
<comment type="subcellular location">
    <subcellularLocation>
        <location evidence="1 11">Cell outer membrane</location>
        <topology evidence="1 11">Multi-pass membrane protein</topology>
    </subcellularLocation>
</comment>
<dbReference type="Pfam" id="PF00593">
    <property type="entry name" value="TonB_dep_Rec_b-barrel"/>
    <property type="match status" value="1"/>
</dbReference>
<evidence type="ECO:0000256" key="11">
    <source>
        <dbReference type="PROSITE-ProRule" id="PRU01360"/>
    </source>
</evidence>
<keyword evidence="5 11" id="KW-0812">Transmembrane</keyword>
<evidence type="ECO:0000256" key="6">
    <source>
        <dbReference type="ARBA" id="ARBA00023004"/>
    </source>
</evidence>
<feature type="chain" id="PRO_5046360963" evidence="13">
    <location>
        <begin position="24"/>
        <end position="804"/>
    </location>
</feature>
<evidence type="ECO:0000256" key="5">
    <source>
        <dbReference type="ARBA" id="ARBA00022692"/>
    </source>
</evidence>
<dbReference type="Proteomes" id="UP001596492">
    <property type="component" value="Unassembled WGS sequence"/>
</dbReference>
<dbReference type="RefSeq" id="WP_382169136.1">
    <property type="nucleotide sequence ID" value="NZ_JBHTBR010000009.1"/>
</dbReference>
<evidence type="ECO:0000256" key="7">
    <source>
        <dbReference type="ARBA" id="ARBA00023065"/>
    </source>
</evidence>
<keyword evidence="10 11" id="KW-0998">Cell outer membrane</keyword>
<keyword evidence="2 11" id="KW-0813">Transport</keyword>
<evidence type="ECO:0000259" key="14">
    <source>
        <dbReference type="Pfam" id="PF00593"/>
    </source>
</evidence>
<evidence type="ECO:0000256" key="3">
    <source>
        <dbReference type="ARBA" id="ARBA00022452"/>
    </source>
</evidence>
<keyword evidence="3 11" id="KW-1134">Transmembrane beta strand</keyword>
<reference evidence="17" key="1">
    <citation type="journal article" date="2019" name="Int. J. Syst. Evol. Microbiol.">
        <title>The Global Catalogue of Microorganisms (GCM) 10K type strain sequencing project: providing services to taxonomists for standard genome sequencing and annotation.</title>
        <authorList>
            <consortium name="The Broad Institute Genomics Platform"/>
            <consortium name="The Broad Institute Genome Sequencing Center for Infectious Disease"/>
            <person name="Wu L."/>
            <person name="Ma J."/>
        </authorList>
    </citation>
    <scope>NUCLEOTIDE SEQUENCE [LARGE SCALE GENOMIC DNA]</scope>
    <source>
        <strain evidence="17">CCUG 51308</strain>
    </source>
</reference>
<evidence type="ECO:0000256" key="9">
    <source>
        <dbReference type="ARBA" id="ARBA00023136"/>
    </source>
</evidence>
<evidence type="ECO:0000256" key="1">
    <source>
        <dbReference type="ARBA" id="ARBA00004571"/>
    </source>
</evidence>
<evidence type="ECO:0000313" key="17">
    <source>
        <dbReference type="Proteomes" id="UP001596492"/>
    </source>
</evidence>
<keyword evidence="13" id="KW-0732">Signal</keyword>
<keyword evidence="16" id="KW-0675">Receptor</keyword>
<dbReference type="InterPro" id="IPR000531">
    <property type="entry name" value="Beta-barrel_TonB"/>
</dbReference>
<dbReference type="EMBL" id="JBHTBR010000009">
    <property type="protein sequence ID" value="MFC7293059.1"/>
    <property type="molecule type" value="Genomic_DNA"/>
</dbReference>
<feature type="signal peptide" evidence="13">
    <location>
        <begin position="1"/>
        <end position="23"/>
    </location>
</feature>
<evidence type="ECO:0000313" key="16">
    <source>
        <dbReference type="EMBL" id="MFC7293059.1"/>
    </source>
</evidence>
<keyword evidence="4" id="KW-0410">Iron transport</keyword>
<dbReference type="InterPro" id="IPR036942">
    <property type="entry name" value="Beta-barrel_TonB_sf"/>
</dbReference>
<evidence type="ECO:0000256" key="8">
    <source>
        <dbReference type="ARBA" id="ARBA00023077"/>
    </source>
</evidence>
<evidence type="ECO:0000256" key="13">
    <source>
        <dbReference type="SAM" id="SignalP"/>
    </source>
</evidence>
<dbReference type="InterPro" id="IPR012910">
    <property type="entry name" value="Plug_dom"/>
</dbReference>
<name>A0ABW2IQ12_9PROT</name>
<dbReference type="PROSITE" id="PS52016">
    <property type="entry name" value="TONB_DEPENDENT_REC_3"/>
    <property type="match status" value="1"/>
</dbReference>
<sequence>MKKSVLFCSSAILAGLSFNSAFAQTENTKERRLEAVVVSTQKVDENLLDVPINVSAVNQEFIDLINADDLEELADFIPGLQVQAQSLNAPSFSIRGVTSDGGSPRVAMFTNGVSNARPGWGASLSYFDMERIEVVKGPQPTLFGQGALVGGINFIQNKANTQENAGYAQIEAGSYNTQRLEGAYNWAVADNFALRLAGVHDAYDGYIENHDPSTPDLMGQKTDALRLAAHWAPLANFTADIIVNYEDDESTGTEFRSVVYPTGSPTSKSTNAYDDVEMNHVAAQGRSELGSDREIFSTTAILNYDVNDYFSFTSISDYRDQYQTEAFDSDGTSLSLLQFGTDQKAKVFSQELRMNFHNGDKLSGFVGVNYIDERDSSRLTLAADEAPLQALAVAPVIINGVIAQVKAATGNDISFAQASEMFIQTLKDAGVPNAENVLNPFNPVPVSLAALQGLGRVVPLDDLVQDQYATNEFESLDIFGDISYDVTSRLTLTAGLRYTDEEFSASQYAYLVDGNQALGGRINALTLGGAFIFSETPIERSYDADGDFTWRLAANYALTNDLRGWASIARGRRPGGLSTDGSEPTGYAVVDPEFLTNYELGLKGEFLDQKLRLTSSVYYSEYEDFQVSFREAGNPIALTENTGAATQYGFEIDAYMIAHDYVDVFATYGYNFSEFDDSDSNGNTQVRAGNTFRISPENTFSLGAEVHVPVGALELFAVPTYVWKDEVYFSDENRPEELQDAYGLLDFKIGLRSESNNWEVSAFVENATDEEYLIDYGNTGQAFGIPTTIRGIPRWYGVKFKAKF</sequence>
<keyword evidence="9 11" id="KW-0472">Membrane</keyword>
<evidence type="ECO:0000259" key="15">
    <source>
        <dbReference type="Pfam" id="PF07715"/>
    </source>
</evidence>
<accession>A0ABW2IQ12</accession>
<feature type="domain" description="TonB-dependent receptor-like beta-barrel" evidence="14">
    <location>
        <begin position="249"/>
        <end position="766"/>
    </location>
</feature>
<dbReference type="InterPro" id="IPR039426">
    <property type="entry name" value="TonB-dep_rcpt-like"/>
</dbReference>
<dbReference type="PANTHER" id="PTHR32552:SF81">
    <property type="entry name" value="TONB-DEPENDENT OUTER MEMBRANE RECEPTOR"/>
    <property type="match status" value="1"/>
</dbReference>
<keyword evidence="7" id="KW-0406">Ion transport</keyword>
<comment type="caution">
    <text evidence="16">The sequence shown here is derived from an EMBL/GenBank/DDBJ whole genome shotgun (WGS) entry which is preliminary data.</text>
</comment>
<proteinExistence type="inferred from homology"/>
<evidence type="ECO:0000256" key="2">
    <source>
        <dbReference type="ARBA" id="ARBA00022448"/>
    </source>
</evidence>
<dbReference type="Pfam" id="PF07715">
    <property type="entry name" value="Plug"/>
    <property type="match status" value="1"/>
</dbReference>
<keyword evidence="8 12" id="KW-0798">TonB box</keyword>
<protein>
    <submittedName>
        <fullName evidence="16">TonB-dependent receptor</fullName>
    </submittedName>
</protein>
<keyword evidence="17" id="KW-1185">Reference proteome</keyword>
<evidence type="ECO:0000256" key="12">
    <source>
        <dbReference type="RuleBase" id="RU003357"/>
    </source>
</evidence>
<comment type="similarity">
    <text evidence="11 12">Belongs to the TonB-dependent receptor family.</text>
</comment>
<organism evidence="16 17">
    <name type="scientific">Hirschia litorea</name>
    <dbReference type="NCBI Taxonomy" id="1199156"/>
    <lineage>
        <taxon>Bacteria</taxon>
        <taxon>Pseudomonadati</taxon>
        <taxon>Pseudomonadota</taxon>
        <taxon>Alphaproteobacteria</taxon>
        <taxon>Hyphomonadales</taxon>
        <taxon>Hyphomonadaceae</taxon>
        <taxon>Hirschia</taxon>
    </lineage>
</organism>
<evidence type="ECO:0000256" key="10">
    <source>
        <dbReference type="ARBA" id="ARBA00023237"/>
    </source>
</evidence>
<keyword evidence="6" id="KW-0408">Iron</keyword>
<dbReference type="SUPFAM" id="SSF56935">
    <property type="entry name" value="Porins"/>
    <property type="match status" value="1"/>
</dbReference>
<gene>
    <name evidence="16" type="ORF">ACFQS8_15665</name>
</gene>
<dbReference type="PANTHER" id="PTHR32552">
    <property type="entry name" value="FERRICHROME IRON RECEPTOR-RELATED"/>
    <property type="match status" value="1"/>
</dbReference>